<dbReference type="OrthoDB" id="9805474at2"/>
<accession>A0A369M5L4</accession>
<protein>
    <submittedName>
        <fullName evidence="3">Diguanylate cyclase</fullName>
    </submittedName>
</protein>
<dbReference type="InterPro" id="IPR052155">
    <property type="entry name" value="Biofilm_reg_signaling"/>
</dbReference>
<dbReference type="AlphaFoldDB" id="A0A369M5L4"/>
<reference evidence="3 4" key="1">
    <citation type="journal article" date="2018" name="Elife">
        <title>Discovery and characterization of a prevalent human gut bacterial enzyme sufficient for the inactivation of a family of plant toxins.</title>
        <authorList>
            <person name="Koppel N."/>
            <person name="Bisanz J.E."/>
            <person name="Pandelia M.E."/>
            <person name="Turnbaugh P.J."/>
            <person name="Balskus E.P."/>
        </authorList>
    </citation>
    <scope>NUCLEOTIDE SEQUENCE [LARGE SCALE GENOMIC DNA]</scope>
    <source>
        <strain evidence="3 4">3C</strain>
    </source>
</reference>
<dbReference type="SMART" id="SM00267">
    <property type="entry name" value="GGDEF"/>
    <property type="match status" value="1"/>
</dbReference>
<gene>
    <name evidence="3" type="ORF">C1877_00220</name>
</gene>
<dbReference type="GeneID" id="78696100"/>
<comment type="caution">
    <text evidence="3">The sequence shown here is derived from an EMBL/GenBank/DDBJ whole genome shotgun (WGS) entry which is preliminary data.</text>
</comment>
<dbReference type="SMART" id="SM00062">
    <property type="entry name" value="PBPb"/>
    <property type="match status" value="2"/>
</dbReference>
<dbReference type="InterPro" id="IPR043128">
    <property type="entry name" value="Rev_trsase/Diguanyl_cyclase"/>
</dbReference>
<dbReference type="Proteomes" id="UP000254000">
    <property type="component" value="Unassembled WGS sequence"/>
</dbReference>
<dbReference type="InterPro" id="IPR000160">
    <property type="entry name" value="GGDEF_dom"/>
</dbReference>
<dbReference type="InterPro" id="IPR029787">
    <property type="entry name" value="Nucleotide_cyclase"/>
</dbReference>
<feature type="domain" description="GGDEF" evidence="2">
    <location>
        <begin position="662"/>
        <end position="795"/>
    </location>
</feature>
<dbReference type="SUPFAM" id="SSF55073">
    <property type="entry name" value="Nucleotide cyclase"/>
    <property type="match status" value="1"/>
</dbReference>
<proteinExistence type="predicted"/>
<evidence type="ECO:0000313" key="3">
    <source>
        <dbReference type="EMBL" id="RDB66920.1"/>
    </source>
</evidence>
<dbReference type="Pfam" id="PF00497">
    <property type="entry name" value="SBP_bac_3"/>
    <property type="match status" value="2"/>
</dbReference>
<dbReference type="SUPFAM" id="SSF53850">
    <property type="entry name" value="Periplasmic binding protein-like II"/>
    <property type="match status" value="2"/>
</dbReference>
<keyword evidence="1" id="KW-0472">Membrane</keyword>
<dbReference type="InterPro" id="IPR001638">
    <property type="entry name" value="Solute-binding_3/MltF_N"/>
</dbReference>
<dbReference type="PANTHER" id="PTHR44757:SF2">
    <property type="entry name" value="BIOFILM ARCHITECTURE MAINTENANCE PROTEIN MBAA"/>
    <property type="match status" value="1"/>
</dbReference>
<keyword evidence="1" id="KW-1133">Transmembrane helix</keyword>
<keyword evidence="1" id="KW-0812">Transmembrane</keyword>
<name>A0A369M5L4_9ACTN</name>
<dbReference type="Pfam" id="PF00990">
    <property type="entry name" value="GGDEF"/>
    <property type="match status" value="1"/>
</dbReference>
<organism evidence="3 4">
    <name type="scientific">Gordonibacter pamelaeae</name>
    <dbReference type="NCBI Taxonomy" id="471189"/>
    <lineage>
        <taxon>Bacteria</taxon>
        <taxon>Bacillati</taxon>
        <taxon>Actinomycetota</taxon>
        <taxon>Coriobacteriia</taxon>
        <taxon>Eggerthellales</taxon>
        <taxon>Eggerthellaceae</taxon>
        <taxon>Gordonibacter</taxon>
    </lineage>
</organism>
<keyword evidence="4" id="KW-1185">Reference proteome</keyword>
<feature type="transmembrane region" description="Helical" evidence="1">
    <location>
        <begin position="472"/>
        <end position="491"/>
    </location>
</feature>
<sequence length="803" mass="89068">MDIPGMISRNADGSLEGYTYDYLQRIAQFTGWTYEFVKAEGETSNEQAIDLMNMLEDGRIDLESGMTYSPALDDTYEYPRNSYGTAHTSLFVPNENAGITATNLFTEGPLHIAILSSAKQRREELDYFCEKNNLAYTTVECASNSELAQKVRSGEADAFLSIDISPVEGFHVVTSFAGRPFFFAAPKGDRTIIDEIDRTIERINESNPQLQSNLYEKYFGKTSASFALNAEELAFARNHDTLRVGVISEKAPLQSFDKKTGELKGVSRGMLDYVEKQTGLTFEIVPIDRSDNLLDAVRTADVEIVAGVESNDAAASTLDLSLTAPYMTTSLLLVYNRHVDPDNLESRTLALPWDMTNTAPAGSDFIICDSIEDCFKAVNEGRADYTYGTSYTTPYYSNIDGLSNLLTLPTSTQTIGISFGIVQPVEPELLSVIDKTIRGLSTEELDSIVYENALIDPDEHVGAFISSHLLEFAIGAIAVLMLIIMLLVLYLRTRVLSNRRVREENLRFQKLYSLTNEQLFEYSMGTDTLIMSNPSGLKNLVDVEAGELSEDRSHYIIHHAHALIAEKSDPELLDALTSPSKPFSELQYEPDPGDAHWIRIVSHLVTNDEGRPISVIGKITRVDEEVREKMDLSKRAQHDGLTGLLNWATFRERAEQQLETGTCGALLVIDTDDFKSVNDTYGHLAGDAALRQTATVLRNAFRSHDLIDRLGGDEFAVCICGSIEHSQLVERCSLLVEQGVEFSDQDGIKRLITLSIGGIEISGTPLSYRDAYQQADSILYRAKADGKDRFVLEKAKEGQSPIS</sequence>
<evidence type="ECO:0000313" key="4">
    <source>
        <dbReference type="Proteomes" id="UP000254000"/>
    </source>
</evidence>
<dbReference type="EMBL" id="PPTS01000001">
    <property type="protein sequence ID" value="RDB66920.1"/>
    <property type="molecule type" value="Genomic_DNA"/>
</dbReference>
<evidence type="ECO:0000259" key="2">
    <source>
        <dbReference type="PROSITE" id="PS50887"/>
    </source>
</evidence>
<dbReference type="RefSeq" id="WP_114568063.1">
    <property type="nucleotide sequence ID" value="NZ_CABMMS010000001.1"/>
</dbReference>
<evidence type="ECO:0000256" key="1">
    <source>
        <dbReference type="SAM" id="Phobius"/>
    </source>
</evidence>
<dbReference type="PROSITE" id="PS50887">
    <property type="entry name" value="GGDEF"/>
    <property type="match status" value="1"/>
</dbReference>
<dbReference type="NCBIfam" id="TIGR00254">
    <property type="entry name" value="GGDEF"/>
    <property type="match status" value="1"/>
</dbReference>
<dbReference type="Gene3D" id="3.30.70.270">
    <property type="match status" value="1"/>
</dbReference>
<dbReference type="CDD" id="cd01949">
    <property type="entry name" value="GGDEF"/>
    <property type="match status" value="1"/>
</dbReference>
<dbReference type="PANTHER" id="PTHR44757">
    <property type="entry name" value="DIGUANYLATE CYCLASE DGCP"/>
    <property type="match status" value="1"/>
</dbReference>
<dbReference type="Gene3D" id="3.40.190.10">
    <property type="entry name" value="Periplasmic binding protein-like II"/>
    <property type="match status" value="4"/>
</dbReference>